<evidence type="ECO:0000313" key="4">
    <source>
        <dbReference type="Proteomes" id="UP000030680"/>
    </source>
</evidence>
<feature type="region of interest" description="Disordered" evidence="1">
    <location>
        <begin position="72"/>
        <end position="109"/>
    </location>
</feature>
<dbReference type="KEGG" id="gsl:Gasu_18060"/>
<evidence type="ECO:0000313" key="3">
    <source>
        <dbReference type="EMBL" id="EME31049.1"/>
    </source>
</evidence>
<evidence type="ECO:0000256" key="1">
    <source>
        <dbReference type="SAM" id="MobiDB-lite"/>
    </source>
</evidence>
<dbReference type="AlphaFoldDB" id="M2Y5B5"/>
<dbReference type="RefSeq" id="XP_005707569.1">
    <property type="nucleotide sequence ID" value="XM_005707512.1"/>
</dbReference>
<sequence length="109" mass="12608">MEQNQKRIKTIVKESLKVLTKPWAIFIEELNHRWQTSSNRLLLVLGVWFGAFVLLTTLFTCILLYKDSNKAPMAKEKSENKEQKKEQVVKNSPSRSPAASLRHRVPKTS</sequence>
<keyword evidence="2" id="KW-1133">Transmembrane helix</keyword>
<reference evidence="4" key="1">
    <citation type="journal article" date="2013" name="Science">
        <title>Gene transfer from bacteria and archaea facilitated evolution of an extremophilic eukaryote.</title>
        <authorList>
            <person name="Schonknecht G."/>
            <person name="Chen W.H."/>
            <person name="Ternes C.M."/>
            <person name="Barbier G.G."/>
            <person name="Shrestha R.P."/>
            <person name="Stanke M."/>
            <person name="Brautigam A."/>
            <person name="Baker B.J."/>
            <person name="Banfield J.F."/>
            <person name="Garavito R.M."/>
            <person name="Carr K."/>
            <person name="Wilkerson C."/>
            <person name="Rensing S.A."/>
            <person name="Gagneul D."/>
            <person name="Dickenson N.E."/>
            <person name="Oesterhelt C."/>
            <person name="Lercher M.J."/>
            <person name="Weber A.P."/>
        </authorList>
    </citation>
    <scope>NUCLEOTIDE SEQUENCE [LARGE SCALE GENOMIC DNA]</scope>
    <source>
        <strain evidence="4">074W</strain>
    </source>
</reference>
<evidence type="ECO:0000256" key="2">
    <source>
        <dbReference type="SAM" id="Phobius"/>
    </source>
</evidence>
<feature type="transmembrane region" description="Helical" evidence="2">
    <location>
        <begin position="41"/>
        <end position="65"/>
    </location>
</feature>
<keyword evidence="4" id="KW-1185">Reference proteome</keyword>
<protein>
    <submittedName>
        <fullName evidence="3">Uncharacterized protein</fullName>
    </submittedName>
</protein>
<dbReference type="OrthoDB" id="8076at2759"/>
<dbReference type="EMBL" id="KB454495">
    <property type="protein sequence ID" value="EME31049.1"/>
    <property type="molecule type" value="Genomic_DNA"/>
</dbReference>
<organism evidence="3 4">
    <name type="scientific">Galdieria sulphuraria</name>
    <name type="common">Red alga</name>
    <dbReference type="NCBI Taxonomy" id="130081"/>
    <lineage>
        <taxon>Eukaryota</taxon>
        <taxon>Rhodophyta</taxon>
        <taxon>Bangiophyceae</taxon>
        <taxon>Galdieriales</taxon>
        <taxon>Galdieriaceae</taxon>
        <taxon>Galdieria</taxon>
    </lineage>
</organism>
<feature type="compositionally biased region" description="Basic and acidic residues" evidence="1">
    <location>
        <begin position="72"/>
        <end position="88"/>
    </location>
</feature>
<name>M2Y5B5_GALSU</name>
<gene>
    <name evidence="3" type="ORF">Gasu_18060</name>
</gene>
<dbReference type="Proteomes" id="UP000030680">
    <property type="component" value="Unassembled WGS sequence"/>
</dbReference>
<dbReference type="Gramene" id="EME31049">
    <property type="protein sequence ID" value="EME31049"/>
    <property type="gene ID" value="Gasu_18060"/>
</dbReference>
<proteinExistence type="predicted"/>
<keyword evidence="2" id="KW-0812">Transmembrane</keyword>
<keyword evidence="2" id="KW-0472">Membrane</keyword>
<accession>M2Y5B5</accession>
<dbReference type="GeneID" id="17089733"/>